<dbReference type="InterPro" id="IPR001478">
    <property type="entry name" value="PDZ"/>
</dbReference>
<dbReference type="AlphaFoldDB" id="A0AAN5CSQ2"/>
<dbReference type="PANTHER" id="PTHR10878">
    <property type="entry name" value="SEGMENT POLARITY PROTEIN DISHEVELLED"/>
    <property type="match status" value="1"/>
</dbReference>
<dbReference type="InterPro" id="IPR036034">
    <property type="entry name" value="PDZ_sf"/>
</dbReference>
<dbReference type="PROSITE" id="PS50106">
    <property type="entry name" value="PDZ"/>
    <property type="match status" value="1"/>
</dbReference>
<dbReference type="Proteomes" id="UP001328107">
    <property type="component" value="Unassembled WGS sequence"/>
</dbReference>
<keyword evidence="3" id="KW-1185">Reference proteome</keyword>
<dbReference type="GO" id="GO:0005829">
    <property type="term" value="C:cytosol"/>
    <property type="evidence" value="ECO:0007669"/>
    <property type="project" value="TreeGrafter"/>
</dbReference>
<dbReference type="SMART" id="SM00228">
    <property type="entry name" value="PDZ"/>
    <property type="match status" value="1"/>
</dbReference>
<protein>
    <recommendedName>
        <fullName evidence="1">PDZ domain-containing protein</fullName>
    </recommendedName>
</protein>
<dbReference type="Gene3D" id="2.30.42.10">
    <property type="match status" value="1"/>
</dbReference>
<sequence length="146" mass="16424">MKSLGIYPVRISSPPRAESGIFVAAVVKGGAVDLDGRISPGDKIVQVNEVALDNLTIEQAFEVIRGRPIKSFPIRQLEVFKESVHKFIDQTHFHFSDDKDTLALSDAEKMIQLCHHIGRKVYIEISTTEEPFRIIIGEYIINIFDS</sequence>
<comment type="caution">
    <text evidence="2">The sequence shown here is derived from an EMBL/GenBank/DDBJ whole genome shotgun (WGS) entry which is preliminary data.</text>
</comment>
<dbReference type="Pfam" id="PF00595">
    <property type="entry name" value="PDZ"/>
    <property type="match status" value="1"/>
</dbReference>
<reference evidence="3" key="1">
    <citation type="submission" date="2022-10" db="EMBL/GenBank/DDBJ databases">
        <title>Genome assembly of Pristionchus species.</title>
        <authorList>
            <person name="Yoshida K."/>
            <person name="Sommer R.J."/>
        </authorList>
    </citation>
    <scope>NUCLEOTIDE SEQUENCE [LARGE SCALE GENOMIC DNA]</scope>
    <source>
        <strain evidence="3">RS5460</strain>
    </source>
</reference>
<organism evidence="2 3">
    <name type="scientific">Pristionchus mayeri</name>
    <dbReference type="NCBI Taxonomy" id="1317129"/>
    <lineage>
        <taxon>Eukaryota</taxon>
        <taxon>Metazoa</taxon>
        <taxon>Ecdysozoa</taxon>
        <taxon>Nematoda</taxon>
        <taxon>Chromadorea</taxon>
        <taxon>Rhabditida</taxon>
        <taxon>Rhabditina</taxon>
        <taxon>Diplogasteromorpha</taxon>
        <taxon>Diplogasteroidea</taxon>
        <taxon>Neodiplogasteridae</taxon>
        <taxon>Pristionchus</taxon>
    </lineage>
</organism>
<dbReference type="InterPro" id="IPR015506">
    <property type="entry name" value="Dsh/Dvl-rel"/>
</dbReference>
<dbReference type="GO" id="GO:0005109">
    <property type="term" value="F:frizzled binding"/>
    <property type="evidence" value="ECO:0007669"/>
    <property type="project" value="TreeGrafter"/>
</dbReference>
<dbReference type="EMBL" id="BTRK01000004">
    <property type="protein sequence ID" value="GMR50121.1"/>
    <property type="molecule type" value="Genomic_DNA"/>
</dbReference>
<proteinExistence type="predicted"/>
<name>A0AAN5CSQ2_9BILA</name>
<feature type="non-terminal residue" evidence="2">
    <location>
        <position position="146"/>
    </location>
</feature>
<dbReference type="PANTHER" id="PTHR10878:SF25">
    <property type="entry name" value="SEGMENT POLARITY PROTEIN DISHEVELLED"/>
    <property type="match status" value="1"/>
</dbReference>
<evidence type="ECO:0000259" key="1">
    <source>
        <dbReference type="PROSITE" id="PS50106"/>
    </source>
</evidence>
<evidence type="ECO:0000313" key="3">
    <source>
        <dbReference type="Proteomes" id="UP001328107"/>
    </source>
</evidence>
<evidence type="ECO:0000313" key="2">
    <source>
        <dbReference type="EMBL" id="GMR50121.1"/>
    </source>
</evidence>
<feature type="domain" description="PDZ" evidence="1">
    <location>
        <begin position="1"/>
        <end position="65"/>
    </location>
</feature>
<accession>A0AAN5CSQ2</accession>
<gene>
    <name evidence="2" type="ORF">PMAYCL1PPCAC_20316</name>
</gene>
<dbReference type="GO" id="GO:0060070">
    <property type="term" value="P:canonical Wnt signaling pathway"/>
    <property type="evidence" value="ECO:0007669"/>
    <property type="project" value="TreeGrafter"/>
</dbReference>
<dbReference type="SUPFAM" id="SSF50156">
    <property type="entry name" value="PDZ domain-like"/>
    <property type="match status" value="1"/>
</dbReference>